<keyword evidence="1" id="KW-0812">Transmembrane</keyword>
<evidence type="ECO:0000313" key="3">
    <source>
        <dbReference type="Proteomes" id="UP000178138"/>
    </source>
</evidence>
<evidence type="ECO:0000256" key="1">
    <source>
        <dbReference type="SAM" id="Phobius"/>
    </source>
</evidence>
<sequence length="82" mass="9485">MVFTDCALFVYSVFINVFIFILDFVEKILNKINSPPGLQKFWRGMVIENQIAMFSMLVIICSLFFSAALLTIISLLADKKWR</sequence>
<feature type="transmembrane region" description="Helical" evidence="1">
    <location>
        <begin position="7"/>
        <end position="25"/>
    </location>
</feature>
<dbReference type="Proteomes" id="UP000178138">
    <property type="component" value="Unassembled WGS sequence"/>
</dbReference>
<gene>
    <name evidence="2" type="ORF">A2225_00955</name>
</gene>
<dbReference type="AlphaFoldDB" id="A0A1F6YPS2"/>
<name>A0A1F6YPS2_9BACT</name>
<protein>
    <submittedName>
        <fullName evidence="2">Uncharacterized protein</fullName>
    </submittedName>
</protein>
<comment type="caution">
    <text evidence="2">The sequence shown here is derived from an EMBL/GenBank/DDBJ whole genome shotgun (WGS) entry which is preliminary data.</text>
</comment>
<reference evidence="2 3" key="1">
    <citation type="journal article" date="2016" name="Nat. Commun.">
        <title>Thousands of microbial genomes shed light on interconnected biogeochemical processes in an aquifer system.</title>
        <authorList>
            <person name="Anantharaman K."/>
            <person name="Brown C.T."/>
            <person name="Hug L.A."/>
            <person name="Sharon I."/>
            <person name="Castelle C.J."/>
            <person name="Probst A.J."/>
            <person name="Thomas B.C."/>
            <person name="Singh A."/>
            <person name="Wilkins M.J."/>
            <person name="Karaoz U."/>
            <person name="Brodie E.L."/>
            <person name="Williams K.H."/>
            <person name="Hubbard S.S."/>
            <person name="Banfield J.F."/>
        </authorList>
    </citation>
    <scope>NUCLEOTIDE SEQUENCE [LARGE SCALE GENOMIC DNA]</scope>
</reference>
<organism evidence="2 3">
    <name type="scientific">Candidatus Nomurabacteria bacterium RIFOXYA2_FULL_42_12</name>
    <dbReference type="NCBI Taxonomy" id="1801801"/>
    <lineage>
        <taxon>Bacteria</taxon>
        <taxon>Candidatus Nomuraibacteriota</taxon>
    </lineage>
</organism>
<proteinExistence type="predicted"/>
<dbReference type="EMBL" id="MFVZ01000005">
    <property type="protein sequence ID" value="OGJ08290.1"/>
    <property type="molecule type" value="Genomic_DNA"/>
</dbReference>
<keyword evidence="1" id="KW-1133">Transmembrane helix</keyword>
<feature type="transmembrane region" description="Helical" evidence="1">
    <location>
        <begin position="51"/>
        <end position="77"/>
    </location>
</feature>
<accession>A0A1F6YPS2</accession>
<evidence type="ECO:0000313" key="2">
    <source>
        <dbReference type="EMBL" id="OGJ08290.1"/>
    </source>
</evidence>
<keyword evidence="1" id="KW-0472">Membrane</keyword>